<name>A0A1J6J492_NICAT</name>
<sequence>MNEYGEAHSRLSKPQRRPRNNLDPEKMLLLRVILLRNWDCFGVKQLLVWGCVATFIGVDFGQISWLLLGVDFAWAEEEGAALF</sequence>
<dbReference type="SMR" id="A0A1J6J492"/>
<accession>A0A1J6J492</accession>
<feature type="transmembrane region" description="Helical" evidence="2">
    <location>
        <begin position="46"/>
        <end position="68"/>
    </location>
</feature>
<evidence type="ECO:0000313" key="4">
    <source>
        <dbReference type="Proteomes" id="UP000187609"/>
    </source>
</evidence>
<reference evidence="3" key="1">
    <citation type="submission" date="2016-11" db="EMBL/GenBank/DDBJ databases">
        <title>The genome of Nicotiana attenuata.</title>
        <authorList>
            <person name="Xu S."/>
            <person name="Brockmoeller T."/>
            <person name="Gaquerel E."/>
            <person name="Navarro A."/>
            <person name="Kuhl H."/>
            <person name="Gase K."/>
            <person name="Ling Z."/>
            <person name="Zhou W."/>
            <person name="Kreitzer C."/>
            <person name="Stanke M."/>
            <person name="Tang H."/>
            <person name="Lyons E."/>
            <person name="Pandey P."/>
            <person name="Pandey S.P."/>
            <person name="Timmermann B."/>
            <person name="Baldwin I.T."/>
        </authorList>
    </citation>
    <scope>NUCLEOTIDE SEQUENCE [LARGE SCALE GENOMIC DNA]</scope>
    <source>
        <strain evidence="3">UT</strain>
    </source>
</reference>
<evidence type="ECO:0000256" key="1">
    <source>
        <dbReference type="SAM" id="MobiDB-lite"/>
    </source>
</evidence>
<comment type="caution">
    <text evidence="3">The sequence shown here is derived from an EMBL/GenBank/DDBJ whole genome shotgun (WGS) entry which is preliminary data.</text>
</comment>
<dbReference type="Proteomes" id="UP000187609">
    <property type="component" value="Unassembled WGS sequence"/>
</dbReference>
<keyword evidence="4" id="KW-1185">Reference proteome</keyword>
<dbReference type="EMBL" id="MJEQ01037185">
    <property type="protein sequence ID" value="OIT04695.1"/>
    <property type="molecule type" value="Genomic_DNA"/>
</dbReference>
<protein>
    <submittedName>
        <fullName evidence="3">Uncharacterized protein</fullName>
    </submittedName>
</protein>
<dbReference type="AlphaFoldDB" id="A0A1J6J492"/>
<feature type="region of interest" description="Disordered" evidence="1">
    <location>
        <begin position="1"/>
        <end position="21"/>
    </location>
</feature>
<dbReference type="Gramene" id="OIT04695">
    <property type="protein sequence ID" value="OIT04695"/>
    <property type="gene ID" value="A4A49_38788"/>
</dbReference>
<organism evidence="3 4">
    <name type="scientific">Nicotiana attenuata</name>
    <name type="common">Coyote tobacco</name>
    <dbReference type="NCBI Taxonomy" id="49451"/>
    <lineage>
        <taxon>Eukaryota</taxon>
        <taxon>Viridiplantae</taxon>
        <taxon>Streptophyta</taxon>
        <taxon>Embryophyta</taxon>
        <taxon>Tracheophyta</taxon>
        <taxon>Spermatophyta</taxon>
        <taxon>Magnoliopsida</taxon>
        <taxon>eudicotyledons</taxon>
        <taxon>Gunneridae</taxon>
        <taxon>Pentapetalae</taxon>
        <taxon>asterids</taxon>
        <taxon>lamiids</taxon>
        <taxon>Solanales</taxon>
        <taxon>Solanaceae</taxon>
        <taxon>Nicotianoideae</taxon>
        <taxon>Nicotianeae</taxon>
        <taxon>Nicotiana</taxon>
    </lineage>
</organism>
<keyword evidence="2" id="KW-0812">Transmembrane</keyword>
<feature type="compositionally biased region" description="Basic residues" evidence="1">
    <location>
        <begin position="10"/>
        <end position="19"/>
    </location>
</feature>
<proteinExistence type="predicted"/>
<gene>
    <name evidence="3" type="ORF">A4A49_38788</name>
</gene>
<evidence type="ECO:0000256" key="2">
    <source>
        <dbReference type="SAM" id="Phobius"/>
    </source>
</evidence>
<evidence type="ECO:0000313" key="3">
    <source>
        <dbReference type="EMBL" id="OIT04695.1"/>
    </source>
</evidence>
<keyword evidence="2" id="KW-0472">Membrane</keyword>
<keyword evidence="2" id="KW-1133">Transmembrane helix</keyword>